<feature type="transmembrane region" description="Helical" evidence="10">
    <location>
        <begin position="404"/>
        <end position="424"/>
    </location>
</feature>
<keyword evidence="6 10" id="KW-0184">Conjugation</keyword>
<evidence type="ECO:0000313" key="12">
    <source>
        <dbReference type="EMBL" id="PCH36129.1"/>
    </source>
</evidence>
<evidence type="ECO:0000256" key="5">
    <source>
        <dbReference type="ARBA" id="ARBA00022692"/>
    </source>
</evidence>
<feature type="transmembrane region" description="Helical" evidence="10">
    <location>
        <begin position="610"/>
        <end position="635"/>
    </location>
</feature>
<feature type="transmembrane region" description="Helical" evidence="10">
    <location>
        <begin position="30"/>
        <end position="52"/>
    </location>
</feature>
<evidence type="ECO:0000256" key="6">
    <source>
        <dbReference type="ARBA" id="ARBA00022971"/>
    </source>
</evidence>
<keyword evidence="13" id="KW-1185">Reference proteome</keyword>
<dbReference type="OMA" id="NVFGWVN"/>
<keyword evidence="7 10" id="KW-1133">Transmembrane helix</keyword>
<dbReference type="PANTHER" id="PTHR31030">
    <property type="entry name" value="PLASMA MEMBRANE FUSION PROTEIN PRM1"/>
    <property type="match status" value="1"/>
</dbReference>
<comment type="caution">
    <text evidence="10">Lacks conserved residue(s) required for the propagation of feature annotation.</text>
</comment>
<name>A0A2H3JBM0_WOLCO</name>
<evidence type="ECO:0000256" key="4">
    <source>
        <dbReference type="ARBA" id="ARBA00022475"/>
    </source>
</evidence>
<dbReference type="Proteomes" id="UP000218811">
    <property type="component" value="Unassembled WGS sequence"/>
</dbReference>
<dbReference type="GO" id="GO:0043332">
    <property type="term" value="C:mating projection tip"/>
    <property type="evidence" value="ECO:0007669"/>
    <property type="project" value="UniProtKB-UniRule"/>
</dbReference>
<evidence type="ECO:0000256" key="2">
    <source>
        <dbReference type="ARBA" id="ARBA00004651"/>
    </source>
</evidence>
<proteinExistence type="inferred from homology"/>
<comment type="similarity">
    <text evidence="3 10">Belongs to the PRM1 family.</text>
</comment>
<accession>A0A2H3JBM0</accession>
<feature type="region of interest" description="Disordered" evidence="11">
    <location>
        <begin position="682"/>
        <end position="720"/>
    </location>
</feature>
<keyword evidence="5 10" id="KW-0812">Transmembrane</keyword>
<evidence type="ECO:0000256" key="11">
    <source>
        <dbReference type="SAM" id="MobiDB-lite"/>
    </source>
</evidence>
<evidence type="ECO:0000256" key="10">
    <source>
        <dbReference type="RuleBase" id="RU366035"/>
    </source>
</evidence>
<keyword evidence="8 10" id="KW-0472">Membrane</keyword>
<evidence type="ECO:0000313" key="13">
    <source>
        <dbReference type="Proteomes" id="UP000218811"/>
    </source>
</evidence>
<dbReference type="GO" id="GO:0005886">
    <property type="term" value="C:plasma membrane"/>
    <property type="evidence" value="ECO:0007669"/>
    <property type="project" value="UniProtKB-SubCell"/>
</dbReference>
<dbReference type="InterPro" id="IPR026777">
    <property type="entry name" value="PRM1"/>
</dbReference>
<dbReference type="AlphaFoldDB" id="A0A2H3JBM0"/>
<dbReference type="OrthoDB" id="10248838at2759"/>
<reference evidence="12 13" key="1">
    <citation type="journal article" date="2012" name="Science">
        <title>The Paleozoic origin of enzymatic lignin decomposition reconstructed from 31 fungal genomes.</title>
        <authorList>
            <person name="Floudas D."/>
            <person name="Binder M."/>
            <person name="Riley R."/>
            <person name="Barry K."/>
            <person name="Blanchette R.A."/>
            <person name="Henrissat B."/>
            <person name="Martinez A.T."/>
            <person name="Otillar R."/>
            <person name="Spatafora J.W."/>
            <person name="Yadav J.S."/>
            <person name="Aerts A."/>
            <person name="Benoit I."/>
            <person name="Boyd A."/>
            <person name="Carlson A."/>
            <person name="Copeland A."/>
            <person name="Coutinho P.M."/>
            <person name="de Vries R.P."/>
            <person name="Ferreira P."/>
            <person name="Findley K."/>
            <person name="Foster B."/>
            <person name="Gaskell J."/>
            <person name="Glotzer D."/>
            <person name="Gorecki P."/>
            <person name="Heitman J."/>
            <person name="Hesse C."/>
            <person name="Hori C."/>
            <person name="Igarashi K."/>
            <person name="Jurgens J.A."/>
            <person name="Kallen N."/>
            <person name="Kersten P."/>
            <person name="Kohler A."/>
            <person name="Kuees U."/>
            <person name="Kumar T.K.A."/>
            <person name="Kuo A."/>
            <person name="LaButti K."/>
            <person name="Larrondo L.F."/>
            <person name="Lindquist E."/>
            <person name="Ling A."/>
            <person name="Lombard V."/>
            <person name="Lucas S."/>
            <person name="Lundell T."/>
            <person name="Martin R."/>
            <person name="McLaughlin D.J."/>
            <person name="Morgenstern I."/>
            <person name="Morin E."/>
            <person name="Murat C."/>
            <person name="Nagy L.G."/>
            <person name="Nolan M."/>
            <person name="Ohm R.A."/>
            <person name="Patyshakuliyeva A."/>
            <person name="Rokas A."/>
            <person name="Ruiz-Duenas F.J."/>
            <person name="Sabat G."/>
            <person name="Salamov A."/>
            <person name="Samejima M."/>
            <person name="Schmutz J."/>
            <person name="Slot J.C."/>
            <person name="St John F."/>
            <person name="Stenlid J."/>
            <person name="Sun H."/>
            <person name="Sun S."/>
            <person name="Syed K."/>
            <person name="Tsang A."/>
            <person name="Wiebenga A."/>
            <person name="Young D."/>
            <person name="Pisabarro A."/>
            <person name="Eastwood D.C."/>
            <person name="Martin F."/>
            <person name="Cullen D."/>
            <person name="Grigoriev I.V."/>
            <person name="Hibbett D.S."/>
        </authorList>
    </citation>
    <scope>NUCLEOTIDE SEQUENCE [LARGE SCALE GENOMIC DNA]</scope>
    <source>
        <strain evidence="12 13">MD-104</strain>
    </source>
</reference>
<keyword evidence="9" id="KW-0325">Glycoprotein</keyword>
<dbReference type="PANTHER" id="PTHR31030:SF1">
    <property type="entry name" value="PLASMA MEMBRANE FUSION PROTEIN PRM1"/>
    <property type="match status" value="1"/>
</dbReference>
<dbReference type="GO" id="GO:0032220">
    <property type="term" value="P:plasma membrane fusion involved in cytogamy"/>
    <property type="evidence" value="ECO:0007669"/>
    <property type="project" value="TreeGrafter"/>
</dbReference>
<protein>
    <recommendedName>
        <fullName evidence="10">Plasma membrane fusion protein PRM1</fullName>
    </recommendedName>
</protein>
<dbReference type="STRING" id="742152.A0A2H3JBM0"/>
<evidence type="ECO:0000256" key="3">
    <source>
        <dbReference type="ARBA" id="ARBA00010780"/>
    </source>
</evidence>
<evidence type="ECO:0000256" key="1">
    <source>
        <dbReference type="ARBA" id="ARBA00002512"/>
    </source>
</evidence>
<evidence type="ECO:0000256" key="9">
    <source>
        <dbReference type="ARBA" id="ARBA00023180"/>
    </source>
</evidence>
<dbReference type="EMBL" id="KB467865">
    <property type="protein sequence ID" value="PCH36129.1"/>
    <property type="molecule type" value="Genomic_DNA"/>
</dbReference>
<evidence type="ECO:0000256" key="7">
    <source>
        <dbReference type="ARBA" id="ARBA00022989"/>
    </source>
</evidence>
<sequence>MSSSPNAQWNSPSGSVSSGGLNPYLELPHLLSLTWLAYPILSLFFVAFRLWLSTDSAQSSVASAKSDLVSSCKAAQTAATSAASMPRYLAIAANDQIADAVNGTMDAARDTLILALTIMEGIINFIIDMYRSTFLCFLELVVRGGLSILIGAVQEINQFLTGTFNTIRTAIQNDVSSANSAIAKVVDEINKINPFGNISVPQFSIPALSDLENVTLPTDFETALEKLNNSLPTLSTLKSEIDSIVDTPFELLKKEINETFANLTFDRSVLPVPQENSLSFCDDLDTSFIDDLGQDLVKIAEIGVGILIVLALLILAANCAFEWYKWRCLKRHLQFTRDAWTSDPTVAHVRSSRASPIVDMSDHNLLILAADAQHPHLMKIANGLSRRLRLTPPQHVNLRWFMHYVFHPPALVCFLIGFFGLLSVEIQIAVVRPLADKFSEQAATTVSGYSELIVTSINGTMYNQSATYAADVNARVDAIQNSINDGMFGWVNGTTTTLNNTLNTFYTDLQNTVTTVFNGTILEEPVQEFIRCFIGGKVRDLEEALTFLHNNLQVNLPKVNESALVLSPADVNEVTTPIAMAAVGSGSGDDQGIVGELVDDYIKSLKAERIMFGVFLGLWIIVVLMALCIIFWHSYGKRWRDARRRRKWAQEQRGGMDGHIIPFRESMPGAGMLNRADSVGGETIVQGGASSPPRSKAGLPLPKAPVERDEFLPPPRHPMSVRNQEYEKSWDGYLDQGSKPPSGRHSLRISRPMRLMAMKRQTFGREGLAPDAEKSTVTLVEPEHQPRSWMSRMRRMLRKKDNDGDEESALASDQGSIREKARPPLTINVPKASNMREDELLNADRSAQEQGLKSAWSVSPGPQPKSPWIAAVHPGKKVKLPPLPSPSFKIRRPAEFRDSSEPVPVLVIAPQPQAVPMPLHHGFASPPLSPPYRRESRAPLLPPLIPVSQTSYDPDTNTPVTRLLTTINARHDSPVVDPFVTPFDDE</sequence>
<comment type="subcellular location">
    <subcellularLocation>
        <location evidence="2 10">Cell membrane</location>
        <topology evidence="2 10">Multi-pass membrane protein</topology>
    </subcellularLocation>
</comment>
<feature type="transmembrane region" description="Helical" evidence="10">
    <location>
        <begin position="302"/>
        <end position="324"/>
    </location>
</feature>
<keyword evidence="4 10" id="KW-1003">Cell membrane</keyword>
<gene>
    <name evidence="12" type="ORF">WOLCODRAFT_134123</name>
</gene>
<evidence type="ECO:0000256" key="8">
    <source>
        <dbReference type="ARBA" id="ARBA00023136"/>
    </source>
</evidence>
<comment type="function">
    <text evidence="1 10">Involved in cell fusion during mating by stabilizing the plasma membrane fusion event.</text>
</comment>
<organism evidence="12 13">
    <name type="scientific">Wolfiporia cocos (strain MD-104)</name>
    <name type="common">Brown rot fungus</name>
    <dbReference type="NCBI Taxonomy" id="742152"/>
    <lineage>
        <taxon>Eukaryota</taxon>
        <taxon>Fungi</taxon>
        <taxon>Dikarya</taxon>
        <taxon>Basidiomycota</taxon>
        <taxon>Agaricomycotina</taxon>
        <taxon>Agaricomycetes</taxon>
        <taxon>Polyporales</taxon>
        <taxon>Phaeolaceae</taxon>
        <taxon>Wolfiporia</taxon>
    </lineage>
</organism>